<dbReference type="InterPro" id="IPR009594">
    <property type="entry name" value="Tscrpt_reg_HTH_AraC_N"/>
</dbReference>
<name>A4BGH2_9GAMM</name>
<dbReference type="Pfam" id="PF06719">
    <property type="entry name" value="AraC_N"/>
    <property type="match status" value="1"/>
</dbReference>
<keyword evidence="5" id="KW-1185">Reference proteome</keyword>
<evidence type="ECO:0000256" key="2">
    <source>
        <dbReference type="ARBA" id="ARBA00023163"/>
    </source>
</evidence>
<dbReference type="AlphaFoldDB" id="A4BGH2"/>
<sequence>MAQTSHPHKNRDDREFLRLNQRLIEKTAFWTGDQNHFNSDVPDMHFSRWTHPTDPVSYTLGASLCLIAQGRKQVLLGEDAYEYHANSYLVTSVDLPIVAQITEASDEYPYLGIIIGLDTQVLSELMVDARLPSIPARKTERGIGVSEMSLSIMKSVHRLVELQDTPQDIPILAPLIKKELFYHLLMGPQGARLRQMILSGSHSHQIAQAIQWLKANFQASDSMDELADRMNMSRSGFYQHFKAITSLSPLQYRKHLRLQEARRLMVVEQLDATTAAYRVGYESATQFNREYSRLFGKPPASDAALLRGMGQSTEESQVLTG</sequence>
<protein>
    <submittedName>
        <fullName evidence="4">Putative transcriptional regulator</fullName>
    </submittedName>
</protein>
<comment type="caution">
    <text evidence="4">The sequence shown here is derived from an EMBL/GenBank/DDBJ whole genome shotgun (WGS) entry which is preliminary data.</text>
</comment>
<dbReference type="STRING" id="314283.MED297_08941"/>
<reference evidence="4 5" key="1">
    <citation type="submission" date="2006-02" db="EMBL/GenBank/DDBJ databases">
        <authorList>
            <person name="Pinhassi J."/>
            <person name="Pedros-Alio C."/>
            <person name="Ferriera S."/>
            <person name="Johnson J."/>
            <person name="Kravitz S."/>
            <person name="Halpern A."/>
            <person name="Remington K."/>
            <person name="Beeson K."/>
            <person name="Tran B."/>
            <person name="Rogers Y.-H."/>
            <person name="Friedman R."/>
            <person name="Venter J.C."/>
        </authorList>
    </citation>
    <scope>NUCLEOTIDE SEQUENCE [LARGE SCALE GENOMIC DNA]</scope>
    <source>
        <strain evidence="4 5">MED297</strain>
    </source>
</reference>
<dbReference type="PROSITE" id="PS01124">
    <property type="entry name" value="HTH_ARAC_FAMILY_2"/>
    <property type="match status" value="1"/>
</dbReference>
<dbReference type="RefSeq" id="WP_008046005.1">
    <property type="nucleotide sequence ID" value="NZ_CH724152.1"/>
</dbReference>
<evidence type="ECO:0000313" key="5">
    <source>
        <dbReference type="Proteomes" id="UP000005953"/>
    </source>
</evidence>
<gene>
    <name evidence="4" type="ORF">MED297_08941</name>
</gene>
<dbReference type="Gene3D" id="1.10.10.60">
    <property type="entry name" value="Homeodomain-like"/>
    <property type="match status" value="2"/>
</dbReference>
<dbReference type="Pfam" id="PF12833">
    <property type="entry name" value="HTH_18"/>
    <property type="match status" value="1"/>
</dbReference>
<keyword evidence="2" id="KW-0804">Transcription</keyword>
<evidence type="ECO:0000313" key="4">
    <source>
        <dbReference type="EMBL" id="EAR08778.1"/>
    </source>
</evidence>
<feature type="domain" description="HTH araC/xylS-type" evidence="3">
    <location>
        <begin position="207"/>
        <end position="305"/>
    </location>
</feature>
<evidence type="ECO:0000256" key="1">
    <source>
        <dbReference type="ARBA" id="ARBA00023015"/>
    </source>
</evidence>
<dbReference type="EMBL" id="AAOE01000016">
    <property type="protein sequence ID" value="EAR08778.1"/>
    <property type="molecule type" value="Genomic_DNA"/>
</dbReference>
<dbReference type="HOGENOM" id="CLU_000445_100_0_6"/>
<dbReference type="Proteomes" id="UP000005953">
    <property type="component" value="Unassembled WGS sequence"/>
</dbReference>
<dbReference type="InterPro" id="IPR009057">
    <property type="entry name" value="Homeodomain-like_sf"/>
</dbReference>
<dbReference type="InterPro" id="IPR018060">
    <property type="entry name" value="HTH_AraC"/>
</dbReference>
<dbReference type="GO" id="GO:0043565">
    <property type="term" value="F:sequence-specific DNA binding"/>
    <property type="evidence" value="ECO:0007669"/>
    <property type="project" value="InterPro"/>
</dbReference>
<dbReference type="PANTHER" id="PTHR43436:SF1">
    <property type="entry name" value="TRANSCRIPTIONAL REGULATORY PROTEIN"/>
    <property type="match status" value="1"/>
</dbReference>
<dbReference type="PANTHER" id="PTHR43436">
    <property type="entry name" value="ARAC-FAMILY TRANSCRIPTIONAL REGULATOR"/>
    <property type="match status" value="1"/>
</dbReference>
<dbReference type="OrthoDB" id="34150at2"/>
<keyword evidence="1" id="KW-0805">Transcription regulation</keyword>
<dbReference type="SMART" id="SM00342">
    <property type="entry name" value="HTH_ARAC"/>
    <property type="match status" value="1"/>
</dbReference>
<dbReference type="GO" id="GO:0003700">
    <property type="term" value="F:DNA-binding transcription factor activity"/>
    <property type="evidence" value="ECO:0007669"/>
    <property type="project" value="InterPro"/>
</dbReference>
<dbReference type="SUPFAM" id="SSF46689">
    <property type="entry name" value="Homeodomain-like"/>
    <property type="match status" value="2"/>
</dbReference>
<evidence type="ECO:0000259" key="3">
    <source>
        <dbReference type="PROSITE" id="PS01124"/>
    </source>
</evidence>
<proteinExistence type="predicted"/>
<organism evidence="4 5">
    <name type="scientific">Reinekea blandensis MED297</name>
    <dbReference type="NCBI Taxonomy" id="314283"/>
    <lineage>
        <taxon>Bacteria</taxon>
        <taxon>Pseudomonadati</taxon>
        <taxon>Pseudomonadota</taxon>
        <taxon>Gammaproteobacteria</taxon>
        <taxon>Oceanospirillales</taxon>
        <taxon>Saccharospirillaceae</taxon>
        <taxon>Reinekea</taxon>
    </lineage>
</organism>
<accession>A4BGH2</accession>